<name>K4A4I5_SETIT</name>
<accession>K4A4I5</accession>
<dbReference type="Proteomes" id="UP000004995">
    <property type="component" value="Unassembled WGS sequence"/>
</dbReference>
<dbReference type="HOGENOM" id="CLU_3280431_0_0_1"/>
<dbReference type="InParanoid" id="K4A4I5"/>
<dbReference type="Gramene" id="KQL23505">
    <property type="protein sequence ID" value="KQL23505"/>
    <property type="gene ID" value="SETIT_033789mg"/>
</dbReference>
<reference evidence="2" key="1">
    <citation type="journal article" date="2012" name="Nat. Biotechnol.">
        <title>Reference genome sequence of the model plant Setaria.</title>
        <authorList>
            <person name="Bennetzen J.L."/>
            <person name="Schmutz J."/>
            <person name="Wang H."/>
            <person name="Percifield R."/>
            <person name="Hawkins J."/>
            <person name="Pontaroli A.C."/>
            <person name="Estep M."/>
            <person name="Feng L."/>
            <person name="Vaughn J.N."/>
            <person name="Grimwood J."/>
            <person name="Jenkins J."/>
            <person name="Barry K."/>
            <person name="Lindquist E."/>
            <person name="Hellsten U."/>
            <person name="Deshpande S."/>
            <person name="Wang X."/>
            <person name="Wu X."/>
            <person name="Mitros T."/>
            <person name="Triplett J."/>
            <person name="Yang X."/>
            <person name="Ye C.Y."/>
            <person name="Mauro-Herrera M."/>
            <person name="Wang L."/>
            <person name="Li P."/>
            <person name="Sharma M."/>
            <person name="Sharma R."/>
            <person name="Ronald P.C."/>
            <person name="Panaud O."/>
            <person name="Kellogg E.A."/>
            <person name="Brutnell T.P."/>
            <person name="Doust A.N."/>
            <person name="Tuskan G.A."/>
            <person name="Rokhsar D."/>
            <person name="Devos K.M."/>
        </authorList>
    </citation>
    <scope>NUCLEOTIDE SEQUENCE [LARGE SCALE GENOMIC DNA]</scope>
    <source>
        <strain evidence="2">cv. Yugu1</strain>
    </source>
</reference>
<organism evidence="1 2">
    <name type="scientific">Setaria italica</name>
    <name type="common">Foxtail millet</name>
    <name type="synonym">Panicum italicum</name>
    <dbReference type="NCBI Taxonomy" id="4555"/>
    <lineage>
        <taxon>Eukaryota</taxon>
        <taxon>Viridiplantae</taxon>
        <taxon>Streptophyta</taxon>
        <taxon>Embryophyta</taxon>
        <taxon>Tracheophyta</taxon>
        <taxon>Spermatophyta</taxon>
        <taxon>Magnoliopsida</taxon>
        <taxon>Liliopsida</taxon>
        <taxon>Poales</taxon>
        <taxon>Poaceae</taxon>
        <taxon>PACMAD clade</taxon>
        <taxon>Panicoideae</taxon>
        <taxon>Panicodae</taxon>
        <taxon>Paniceae</taxon>
        <taxon>Cenchrinae</taxon>
        <taxon>Setaria</taxon>
    </lineage>
</organism>
<keyword evidence="2" id="KW-1185">Reference proteome</keyword>
<dbReference type="EnsemblPlants" id="KQL23505">
    <property type="protein sequence ID" value="KQL23505"/>
    <property type="gene ID" value="SETIT_033789mg"/>
</dbReference>
<evidence type="ECO:0000313" key="2">
    <source>
        <dbReference type="Proteomes" id="UP000004995"/>
    </source>
</evidence>
<reference evidence="1" key="2">
    <citation type="submission" date="2018-08" db="UniProtKB">
        <authorList>
            <consortium name="EnsemblPlants"/>
        </authorList>
    </citation>
    <scope>IDENTIFICATION</scope>
    <source>
        <strain evidence="1">Yugu1</strain>
    </source>
</reference>
<evidence type="ECO:0000313" key="1">
    <source>
        <dbReference type="EnsemblPlants" id="KQL23505"/>
    </source>
</evidence>
<protein>
    <submittedName>
        <fullName evidence="1">Uncharacterized protein</fullName>
    </submittedName>
</protein>
<dbReference type="AlphaFoldDB" id="K4A4I5"/>
<sequence>MVDHSINRKVMLLIKINTPGIISYPKTYNLSIFISITTYKC</sequence>
<dbReference type="EMBL" id="AGNK02000869">
    <property type="status" value="NOT_ANNOTATED_CDS"/>
    <property type="molecule type" value="Genomic_DNA"/>
</dbReference>
<proteinExistence type="predicted"/>